<evidence type="ECO:0000313" key="2">
    <source>
        <dbReference type="EMBL" id="KAK7328261.1"/>
    </source>
</evidence>
<evidence type="ECO:0000313" key="3">
    <source>
        <dbReference type="Proteomes" id="UP001367508"/>
    </source>
</evidence>
<keyword evidence="1" id="KW-1133">Transmembrane helix</keyword>
<keyword evidence="1" id="KW-0812">Transmembrane</keyword>
<keyword evidence="1" id="KW-0472">Membrane</keyword>
<dbReference type="AlphaFoldDB" id="A0AAN9L3F1"/>
<dbReference type="EMBL" id="JAYMYQ010000005">
    <property type="protein sequence ID" value="KAK7328261.1"/>
    <property type="molecule type" value="Genomic_DNA"/>
</dbReference>
<accession>A0AAN9L3F1</accession>
<sequence>MQLFIHDGKEGRKGERDGFGLEPQARDSFTFVTIHLCFNLVHLMFCLLFFLNCIFPSQGKRCLNDNAKLDSAFGFLDDLYCLEDTFIQVFLSNLVFWCDV</sequence>
<protein>
    <submittedName>
        <fullName evidence="2">Uncharacterized protein</fullName>
    </submittedName>
</protein>
<proteinExistence type="predicted"/>
<comment type="caution">
    <text evidence="2">The sequence shown here is derived from an EMBL/GenBank/DDBJ whole genome shotgun (WGS) entry which is preliminary data.</text>
</comment>
<dbReference type="Proteomes" id="UP001367508">
    <property type="component" value="Unassembled WGS sequence"/>
</dbReference>
<evidence type="ECO:0000256" key="1">
    <source>
        <dbReference type="SAM" id="Phobius"/>
    </source>
</evidence>
<name>A0AAN9L3F1_CANGL</name>
<organism evidence="2 3">
    <name type="scientific">Canavalia gladiata</name>
    <name type="common">Sword bean</name>
    <name type="synonym">Dolichos gladiatus</name>
    <dbReference type="NCBI Taxonomy" id="3824"/>
    <lineage>
        <taxon>Eukaryota</taxon>
        <taxon>Viridiplantae</taxon>
        <taxon>Streptophyta</taxon>
        <taxon>Embryophyta</taxon>
        <taxon>Tracheophyta</taxon>
        <taxon>Spermatophyta</taxon>
        <taxon>Magnoliopsida</taxon>
        <taxon>eudicotyledons</taxon>
        <taxon>Gunneridae</taxon>
        <taxon>Pentapetalae</taxon>
        <taxon>rosids</taxon>
        <taxon>fabids</taxon>
        <taxon>Fabales</taxon>
        <taxon>Fabaceae</taxon>
        <taxon>Papilionoideae</taxon>
        <taxon>50 kb inversion clade</taxon>
        <taxon>NPAAA clade</taxon>
        <taxon>indigoferoid/millettioid clade</taxon>
        <taxon>Phaseoleae</taxon>
        <taxon>Canavalia</taxon>
    </lineage>
</organism>
<keyword evidence="3" id="KW-1185">Reference proteome</keyword>
<gene>
    <name evidence="2" type="ORF">VNO77_22364</name>
</gene>
<reference evidence="2 3" key="1">
    <citation type="submission" date="2024-01" db="EMBL/GenBank/DDBJ databases">
        <title>The genomes of 5 underutilized Papilionoideae crops provide insights into root nodulation and disease resistanc.</title>
        <authorList>
            <person name="Jiang F."/>
        </authorList>
    </citation>
    <scope>NUCLEOTIDE SEQUENCE [LARGE SCALE GENOMIC DNA]</scope>
    <source>
        <strain evidence="2">LVBAO_FW01</strain>
        <tissue evidence="2">Leaves</tissue>
    </source>
</reference>
<feature type="transmembrane region" description="Helical" evidence="1">
    <location>
        <begin position="29"/>
        <end position="51"/>
    </location>
</feature>